<dbReference type="PROSITE" id="PS50011">
    <property type="entry name" value="PROTEIN_KINASE_DOM"/>
    <property type="match status" value="1"/>
</dbReference>
<dbReference type="GO" id="GO:0010389">
    <property type="term" value="P:regulation of G2/M transition of mitotic cell cycle"/>
    <property type="evidence" value="ECO:0007669"/>
    <property type="project" value="TreeGrafter"/>
</dbReference>
<keyword evidence="6 7" id="KW-0067">ATP-binding</keyword>
<evidence type="ECO:0000256" key="7">
    <source>
        <dbReference type="PROSITE-ProRule" id="PRU10141"/>
    </source>
</evidence>
<dbReference type="GO" id="GO:0000082">
    <property type="term" value="P:G1/S transition of mitotic cell cycle"/>
    <property type="evidence" value="ECO:0007669"/>
    <property type="project" value="TreeGrafter"/>
</dbReference>
<dbReference type="PANTHER" id="PTHR24056">
    <property type="entry name" value="CELL DIVISION PROTEIN KINASE"/>
    <property type="match status" value="1"/>
</dbReference>
<dbReference type="Gene3D" id="3.30.200.20">
    <property type="entry name" value="Phosphorylase Kinase, domain 1"/>
    <property type="match status" value="1"/>
</dbReference>
<dbReference type="GO" id="GO:0030332">
    <property type="term" value="F:cyclin binding"/>
    <property type="evidence" value="ECO:0007669"/>
    <property type="project" value="TreeGrafter"/>
</dbReference>
<dbReference type="SMART" id="SM00220">
    <property type="entry name" value="S_TKc"/>
    <property type="match status" value="1"/>
</dbReference>
<dbReference type="PANTHER" id="PTHR24056:SF550">
    <property type="entry name" value="CHROMOSOME UNDETERMINED SCAFFOLD_44, WHOLE GENOME SHOTGUN SEQUENCE"/>
    <property type="match status" value="1"/>
</dbReference>
<dbReference type="InterPro" id="IPR017441">
    <property type="entry name" value="Protein_kinase_ATP_BS"/>
</dbReference>
<keyword evidence="3" id="KW-0808">Transferase</keyword>
<comment type="caution">
    <text evidence="10">The sequence shown here is derived from an EMBL/GenBank/DDBJ whole genome shotgun (WGS) entry which is preliminary data.</text>
</comment>
<dbReference type="GO" id="GO:0000307">
    <property type="term" value="C:cyclin-dependent protein kinase holoenzyme complex"/>
    <property type="evidence" value="ECO:0007669"/>
    <property type="project" value="TreeGrafter"/>
</dbReference>
<dbReference type="SUPFAM" id="SSF56112">
    <property type="entry name" value="Protein kinase-like (PK-like)"/>
    <property type="match status" value="1"/>
</dbReference>
<dbReference type="GO" id="GO:0005737">
    <property type="term" value="C:cytoplasm"/>
    <property type="evidence" value="ECO:0007669"/>
    <property type="project" value="TreeGrafter"/>
</dbReference>
<dbReference type="FunFam" id="1.10.510.10:FF:000624">
    <property type="entry name" value="Mitogen-activated protein kinase"/>
    <property type="match status" value="1"/>
</dbReference>
<dbReference type="Pfam" id="PF00069">
    <property type="entry name" value="Pkinase"/>
    <property type="match status" value="1"/>
</dbReference>
<feature type="domain" description="Protein kinase" evidence="9">
    <location>
        <begin position="16"/>
        <end position="332"/>
    </location>
</feature>
<evidence type="ECO:0000256" key="4">
    <source>
        <dbReference type="ARBA" id="ARBA00022741"/>
    </source>
</evidence>
<dbReference type="PROSITE" id="PS00107">
    <property type="entry name" value="PROTEIN_KINASE_ATP"/>
    <property type="match status" value="1"/>
</dbReference>
<evidence type="ECO:0000256" key="1">
    <source>
        <dbReference type="ARBA" id="ARBA00006485"/>
    </source>
</evidence>
<dbReference type="VEuPathDB" id="TrichDB:TRFO_29381"/>
<dbReference type="GeneID" id="94841459"/>
<evidence type="ECO:0000256" key="5">
    <source>
        <dbReference type="ARBA" id="ARBA00022777"/>
    </source>
</evidence>
<gene>
    <name evidence="10" type="primary">cdk2</name>
    <name evidence="10" type="ORF">TRFO_29381</name>
</gene>
<sequence>MCEIPDPGGTSIDDLFDIIEEIGKGGYGSVYKAREKETGSIYALKKINKFDDRQATPPSFFRETECLHEIAKSDAKGANNILKLHKIIRCHQNNCFFLVLEMCDCDLGDIIKLYSSCEDDFDEHQTPNQICPNLSFDQIKNYMVQILQGMTTLHDHGFVHRDIKPPNILIKNGTDIKICDFGLTRNLSKNRSRFCRPLTPHVATPSYRAPELLLGSTKYDQSIDVWSVGCLLFEMATGKVLFHSRNSQSDFAQLNTIFRICGTPHLDDSSLHHLPNAMLISSMPNYEPILEEVLDSTLPSFFEPMKQVLIEMLQLDPQKRISLKDALLDPFFSGETEKIIERNQTFIKSGTFFNENRFIEDKIFPSKLENNENNIQIKNRATPRNIIDKLRPTKVTPPEISIF</sequence>
<dbReference type="AlphaFoldDB" id="A0A1J4JXW0"/>
<dbReference type="InterPro" id="IPR000719">
    <property type="entry name" value="Prot_kinase_dom"/>
</dbReference>
<dbReference type="Gene3D" id="1.10.510.10">
    <property type="entry name" value="Transferase(Phosphotransferase) domain 1"/>
    <property type="match status" value="1"/>
</dbReference>
<keyword evidence="5 10" id="KW-0418">Kinase</keyword>
<reference evidence="10" key="1">
    <citation type="submission" date="2016-10" db="EMBL/GenBank/DDBJ databases">
        <authorList>
            <person name="Benchimol M."/>
            <person name="Almeida L.G."/>
            <person name="Vasconcelos A.T."/>
            <person name="Perreira-Neves A."/>
            <person name="Rosa I.A."/>
            <person name="Tasca T."/>
            <person name="Bogo M.R."/>
            <person name="de Souza W."/>
        </authorList>
    </citation>
    <scope>NUCLEOTIDE SEQUENCE [LARGE SCALE GENOMIC DNA]</scope>
    <source>
        <strain evidence="10">K</strain>
    </source>
</reference>
<proteinExistence type="inferred from homology"/>
<feature type="binding site" evidence="7">
    <location>
        <position position="45"/>
    </location>
    <ligand>
        <name>ATP</name>
        <dbReference type="ChEBI" id="CHEBI:30616"/>
    </ligand>
</feature>
<evidence type="ECO:0000256" key="6">
    <source>
        <dbReference type="ARBA" id="ARBA00022840"/>
    </source>
</evidence>
<dbReference type="Proteomes" id="UP000179807">
    <property type="component" value="Unassembled WGS sequence"/>
</dbReference>
<dbReference type="OrthoDB" id="204883at2759"/>
<dbReference type="InterPro" id="IPR011009">
    <property type="entry name" value="Kinase-like_dom_sf"/>
</dbReference>
<comment type="similarity">
    <text evidence="1">Belongs to the protein kinase superfamily. CMGC Ser/Thr protein kinase family. CDC2/CDKX subfamily.</text>
</comment>
<dbReference type="PROSITE" id="PS00108">
    <property type="entry name" value="PROTEIN_KINASE_ST"/>
    <property type="match status" value="1"/>
</dbReference>
<evidence type="ECO:0000256" key="3">
    <source>
        <dbReference type="ARBA" id="ARBA00022679"/>
    </source>
</evidence>
<evidence type="ECO:0000259" key="9">
    <source>
        <dbReference type="PROSITE" id="PS50011"/>
    </source>
</evidence>
<organism evidence="10 11">
    <name type="scientific">Tritrichomonas foetus</name>
    <dbReference type="NCBI Taxonomy" id="1144522"/>
    <lineage>
        <taxon>Eukaryota</taxon>
        <taxon>Metamonada</taxon>
        <taxon>Parabasalia</taxon>
        <taxon>Tritrichomonadida</taxon>
        <taxon>Tritrichomonadidae</taxon>
        <taxon>Tritrichomonas</taxon>
    </lineage>
</organism>
<dbReference type="RefSeq" id="XP_068356424.1">
    <property type="nucleotide sequence ID" value="XM_068506755.1"/>
</dbReference>
<dbReference type="GO" id="GO:0007165">
    <property type="term" value="P:signal transduction"/>
    <property type="evidence" value="ECO:0007669"/>
    <property type="project" value="TreeGrafter"/>
</dbReference>
<protein>
    <submittedName>
        <fullName evidence="10">Cyclin-dependent kinase 2</fullName>
    </submittedName>
</protein>
<evidence type="ECO:0000256" key="8">
    <source>
        <dbReference type="RuleBase" id="RU000304"/>
    </source>
</evidence>
<dbReference type="InterPro" id="IPR050108">
    <property type="entry name" value="CDK"/>
</dbReference>
<keyword evidence="4 7" id="KW-0547">Nucleotide-binding</keyword>
<dbReference type="EMBL" id="MLAK01000833">
    <property type="protein sequence ID" value="OHT03288.1"/>
    <property type="molecule type" value="Genomic_DNA"/>
</dbReference>
<name>A0A1J4JXW0_9EUKA</name>
<keyword evidence="2 8" id="KW-0723">Serine/threonine-protein kinase</keyword>
<evidence type="ECO:0000313" key="11">
    <source>
        <dbReference type="Proteomes" id="UP000179807"/>
    </source>
</evidence>
<dbReference type="GO" id="GO:0004693">
    <property type="term" value="F:cyclin-dependent protein serine/threonine kinase activity"/>
    <property type="evidence" value="ECO:0007669"/>
    <property type="project" value="TreeGrafter"/>
</dbReference>
<dbReference type="GO" id="GO:0005524">
    <property type="term" value="F:ATP binding"/>
    <property type="evidence" value="ECO:0007669"/>
    <property type="project" value="UniProtKB-UniRule"/>
</dbReference>
<accession>A0A1J4JXW0</accession>
<dbReference type="GO" id="GO:0010468">
    <property type="term" value="P:regulation of gene expression"/>
    <property type="evidence" value="ECO:0007669"/>
    <property type="project" value="TreeGrafter"/>
</dbReference>
<evidence type="ECO:0000256" key="2">
    <source>
        <dbReference type="ARBA" id="ARBA00022527"/>
    </source>
</evidence>
<evidence type="ECO:0000313" key="10">
    <source>
        <dbReference type="EMBL" id="OHT03288.1"/>
    </source>
</evidence>
<dbReference type="InterPro" id="IPR008271">
    <property type="entry name" value="Ser/Thr_kinase_AS"/>
</dbReference>
<keyword evidence="11" id="KW-1185">Reference proteome</keyword>
<dbReference type="GO" id="GO:0005634">
    <property type="term" value="C:nucleus"/>
    <property type="evidence" value="ECO:0007669"/>
    <property type="project" value="TreeGrafter"/>
</dbReference>